<dbReference type="PANTHER" id="PTHR31209:SF0">
    <property type="entry name" value="METALLOENZYME DOMAIN-CONTAINING PROTEIN"/>
    <property type="match status" value="1"/>
</dbReference>
<comment type="function">
    <text evidence="2 7">Catalyzes the interconversion of 2-phosphoglycerate and 3-phosphoglycerate.</text>
</comment>
<dbReference type="NCBIfam" id="TIGR00306">
    <property type="entry name" value="apgM"/>
    <property type="match status" value="1"/>
</dbReference>
<evidence type="ECO:0000256" key="7">
    <source>
        <dbReference type="HAMAP-Rule" id="MF_01402"/>
    </source>
</evidence>
<keyword evidence="10" id="KW-1185">Reference proteome</keyword>
<dbReference type="GO" id="GO:0046872">
    <property type="term" value="F:metal ion binding"/>
    <property type="evidence" value="ECO:0007669"/>
    <property type="project" value="InterPro"/>
</dbReference>
<dbReference type="NCBIfam" id="NF003104">
    <property type="entry name" value="PRK04024.1"/>
    <property type="match status" value="1"/>
</dbReference>
<dbReference type="InterPro" id="IPR042253">
    <property type="entry name" value="Pglycerate_mutase_ApgM_sf"/>
</dbReference>
<dbReference type="GO" id="GO:0006096">
    <property type="term" value="P:glycolytic process"/>
    <property type="evidence" value="ECO:0007669"/>
    <property type="project" value="UniProtKB-UniRule"/>
</dbReference>
<dbReference type="SUPFAM" id="SSF53649">
    <property type="entry name" value="Alkaline phosphatase-like"/>
    <property type="match status" value="1"/>
</dbReference>
<organism evidence="9 10">
    <name type="scientific">Archaeoglobus veneficus (strain DSM 11195 / SNP6)</name>
    <dbReference type="NCBI Taxonomy" id="693661"/>
    <lineage>
        <taxon>Archaea</taxon>
        <taxon>Methanobacteriati</taxon>
        <taxon>Methanobacteriota</taxon>
        <taxon>Archaeoglobi</taxon>
        <taxon>Archaeoglobales</taxon>
        <taxon>Archaeoglobaceae</taxon>
        <taxon>Archaeoglobus</taxon>
    </lineage>
</organism>
<evidence type="ECO:0000256" key="5">
    <source>
        <dbReference type="ARBA" id="ARBA00023152"/>
    </source>
</evidence>
<dbReference type="eggNOG" id="arCOG01696">
    <property type="taxonomic scope" value="Archaea"/>
</dbReference>
<keyword evidence="5 7" id="KW-0324">Glycolysis</keyword>
<sequence length="410" mass="44491">MKKILMVIVDGLADRPIDGKTPLSVANKPNMDKIAAMGINGIMDTIAPGIRPGSDTGHLALLGYDPYKYYSGRGPIEAAGAGINIKPGDVAFRVNFGTVEGEGSIFDKVVVDRRAGRISDTDELVKAVCEGVRLDVEYIFRRGSGHRGALVLKGEGLSDKISDTDPHEIGAKVWRCKPLDDSEEAKRTAEIVNSFMEQSHRILDSHPLNVERAKKGLLKANVLLLRGAGMCPHIPPFEEKYGMKLAVVAGTTLIKGVGRIVKGDIIEVEGATGNKYTNLDGKIKAAIEALNTHDFVLLHIKATDELGHDGDFDGKREFIEKLDKAIEPLLSLDFSKVCMIFTADHSTPVMAKEHTADPVPIAIVHEGVRVDEVTTFSEFEAYKGGLCRIRGRDAINIALDLTDRAKKFGA</sequence>
<dbReference type="KEGG" id="ave:Arcve_0410"/>
<evidence type="ECO:0000256" key="2">
    <source>
        <dbReference type="ARBA" id="ARBA00002315"/>
    </source>
</evidence>
<evidence type="ECO:0000256" key="6">
    <source>
        <dbReference type="ARBA" id="ARBA00023235"/>
    </source>
</evidence>
<dbReference type="CDD" id="cd16011">
    <property type="entry name" value="iPGM_like"/>
    <property type="match status" value="1"/>
</dbReference>
<dbReference type="STRING" id="693661.Arcve_0410"/>
<feature type="domain" description="Metalloenzyme" evidence="8">
    <location>
        <begin position="2"/>
        <end position="400"/>
    </location>
</feature>
<dbReference type="Gene3D" id="3.40.720.10">
    <property type="entry name" value="Alkaline Phosphatase, subunit A"/>
    <property type="match status" value="2"/>
</dbReference>
<evidence type="ECO:0000256" key="1">
    <source>
        <dbReference type="ARBA" id="ARBA00000370"/>
    </source>
</evidence>
<name>F2KPT6_ARCVS</name>
<dbReference type="UniPathway" id="UPA00109">
    <property type="reaction ID" value="UER00186"/>
</dbReference>
<dbReference type="HAMAP" id="MF_01402_A">
    <property type="entry name" value="ApgM_A"/>
    <property type="match status" value="1"/>
</dbReference>
<dbReference type="PIRSF" id="PIRSF006392">
    <property type="entry name" value="IPGAM_arch"/>
    <property type="match status" value="1"/>
</dbReference>
<dbReference type="Proteomes" id="UP000008136">
    <property type="component" value="Chromosome"/>
</dbReference>
<comment type="pathway">
    <text evidence="3 7">Carbohydrate degradation; glycolysis; pyruvate from D-glyceraldehyde 3-phosphate: step 3/5.</text>
</comment>
<gene>
    <name evidence="7" type="primary">apgM</name>
    <name evidence="9" type="ordered locus">Arcve_0410</name>
</gene>
<reference evidence="9 10" key="1">
    <citation type="submission" date="2011-03" db="EMBL/GenBank/DDBJ databases">
        <title>The complete genome of Archaeoglobus veneficus SNP6.</title>
        <authorList>
            <consortium name="US DOE Joint Genome Institute (JGI-PGF)"/>
            <person name="Lucas S."/>
            <person name="Copeland A."/>
            <person name="Lapidus A."/>
            <person name="Bruce D."/>
            <person name="Goodwin L."/>
            <person name="Pitluck S."/>
            <person name="Kyrpides N."/>
            <person name="Mavromatis K."/>
            <person name="Pagani I."/>
            <person name="Ivanova N."/>
            <person name="Mikhailova N."/>
            <person name="Lu M."/>
            <person name="Detter J.C."/>
            <person name="Tapia R."/>
            <person name="Han C."/>
            <person name="Land M."/>
            <person name="Hauser L."/>
            <person name="Markowitz V."/>
            <person name="Cheng J.-F."/>
            <person name="Hugenholtz P."/>
            <person name="Woyke T."/>
            <person name="Wu D."/>
            <person name="Spring S."/>
            <person name="Brambilla E."/>
            <person name="Klenk H.-P."/>
            <person name="Eisen J.A."/>
        </authorList>
    </citation>
    <scope>NUCLEOTIDE SEQUENCE [LARGE SCALE GENOMIC DNA]</scope>
    <source>
        <strain>SNP6</strain>
    </source>
</reference>
<dbReference type="HOGENOM" id="CLU_034906_2_0_2"/>
<dbReference type="InterPro" id="IPR004456">
    <property type="entry name" value="Pglycerate_mutase_ApgM"/>
</dbReference>
<proteinExistence type="inferred from homology"/>
<keyword evidence="6 7" id="KW-0413">Isomerase</keyword>
<dbReference type="Gene3D" id="3.30.70.2130">
    <property type="entry name" value="Metalloenzyme domain"/>
    <property type="match status" value="1"/>
</dbReference>
<dbReference type="InterPro" id="IPR023665">
    <property type="entry name" value="ApgAM_prokaryotes"/>
</dbReference>
<comment type="catalytic activity">
    <reaction evidence="1 7">
        <text>(2R)-2-phosphoglycerate = (2R)-3-phosphoglycerate</text>
        <dbReference type="Rhea" id="RHEA:15901"/>
        <dbReference type="ChEBI" id="CHEBI:58272"/>
        <dbReference type="ChEBI" id="CHEBI:58289"/>
        <dbReference type="EC" id="5.4.2.12"/>
    </reaction>
</comment>
<dbReference type="EC" id="5.4.2.12" evidence="7"/>
<dbReference type="AlphaFoldDB" id="F2KPT6"/>
<dbReference type="PANTHER" id="PTHR31209">
    <property type="entry name" value="COFACTOR-INDEPENDENT PHOSPHOGLYCERATE MUTASE"/>
    <property type="match status" value="1"/>
</dbReference>
<keyword evidence="9" id="KW-0670">Pyruvate</keyword>
<dbReference type="GO" id="GO:0004619">
    <property type="term" value="F:phosphoglycerate mutase activity"/>
    <property type="evidence" value="ECO:0007669"/>
    <property type="project" value="UniProtKB-UniRule"/>
</dbReference>
<dbReference type="InterPro" id="IPR017850">
    <property type="entry name" value="Alkaline_phosphatase_core_sf"/>
</dbReference>
<evidence type="ECO:0000256" key="4">
    <source>
        <dbReference type="ARBA" id="ARBA00005524"/>
    </source>
</evidence>
<comment type="similarity">
    <text evidence="4 7">Belongs to the BPG-independent phosphoglycerate mutase family. A-PGAM subfamily.</text>
</comment>
<evidence type="ECO:0000313" key="9">
    <source>
        <dbReference type="EMBL" id="AEA46443.1"/>
    </source>
</evidence>
<dbReference type="RefSeq" id="WP_013683117.1">
    <property type="nucleotide sequence ID" value="NC_015320.1"/>
</dbReference>
<dbReference type="Pfam" id="PF01676">
    <property type="entry name" value="Metalloenzyme"/>
    <property type="match status" value="1"/>
</dbReference>
<accession>F2KPT6</accession>
<evidence type="ECO:0000256" key="3">
    <source>
        <dbReference type="ARBA" id="ARBA00004798"/>
    </source>
</evidence>
<dbReference type="InterPro" id="IPR006124">
    <property type="entry name" value="Metalloenzyme"/>
</dbReference>
<dbReference type="GeneID" id="10393505"/>
<dbReference type="EMBL" id="CP002588">
    <property type="protein sequence ID" value="AEA46443.1"/>
    <property type="molecule type" value="Genomic_DNA"/>
</dbReference>
<evidence type="ECO:0000259" key="8">
    <source>
        <dbReference type="Pfam" id="PF01676"/>
    </source>
</evidence>
<dbReference type="Pfam" id="PF10143">
    <property type="entry name" value="PhosphMutase"/>
    <property type="match status" value="1"/>
</dbReference>
<evidence type="ECO:0000313" key="10">
    <source>
        <dbReference type="Proteomes" id="UP000008136"/>
    </source>
</evidence>
<protein>
    <recommendedName>
        <fullName evidence="7">2,3-bisphosphoglycerate-independent phosphoglycerate mutase</fullName>
        <shortName evidence="7">BPG-independent PGAM</shortName>
        <shortName evidence="7">Phosphoglyceromutase</shortName>
        <shortName evidence="7">aPGAM</shortName>
        <ecNumber evidence="7">5.4.2.12</ecNumber>
    </recommendedName>
</protein>